<dbReference type="AlphaFoldDB" id="A0A9E2KUS4"/>
<evidence type="ECO:0000256" key="2">
    <source>
        <dbReference type="PIRSR" id="PIRSR018249-2"/>
    </source>
</evidence>
<feature type="binding site" evidence="2">
    <location>
        <begin position="104"/>
        <end position="105"/>
    </location>
    <ligand>
        <name>S-adenosyl-L-methionine</name>
        <dbReference type="ChEBI" id="CHEBI:59789"/>
    </ligand>
</feature>
<feature type="binding site" evidence="2">
    <location>
        <position position="192"/>
    </location>
    <ligand>
        <name>S-adenosyl-L-methionine</name>
        <dbReference type="ChEBI" id="CHEBI:59789"/>
    </ligand>
</feature>
<proteinExistence type="predicted"/>
<name>A0A9E2KUS4_9LACO</name>
<keyword evidence="5" id="KW-0808">Transferase</keyword>
<protein>
    <submittedName>
        <fullName evidence="5">Methyltransferase domain-containing protein</fullName>
    </submittedName>
</protein>
<evidence type="ECO:0000313" key="5">
    <source>
        <dbReference type="EMBL" id="MBU3829739.1"/>
    </source>
</evidence>
<dbReference type="GO" id="GO:0008168">
    <property type="term" value="F:methyltransferase activity"/>
    <property type="evidence" value="ECO:0007669"/>
    <property type="project" value="UniProtKB-KW"/>
</dbReference>
<dbReference type="InterPro" id="IPR025714">
    <property type="entry name" value="Methyltranfer_dom"/>
</dbReference>
<feature type="domain" description="23S rRNA (guanine(745)-N(1))-methyltransferase N-terminal" evidence="4">
    <location>
        <begin position="18"/>
        <end position="55"/>
    </location>
</feature>
<dbReference type="GO" id="GO:0046872">
    <property type="term" value="F:metal ion binding"/>
    <property type="evidence" value="ECO:0007669"/>
    <property type="project" value="UniProtKB-KW"/>
</dbReference>
<dbReference type="Gene3D" id="3.40.50.150">
    <property type="entry name" value="Vaccinia Virus protein VP39"/>
    <property type="match status" value="1"/>
</dbReference>
<evidence type="ECO:0000259" key="4">
    <source>
        <dbReference type="Pfam" id="PF21302"/>
    </source>
</evidence>
<evidence type="ECO:0000259" key="3">
    <source>
        <dbReference type="Pfam" id="PF13847"/>
    </source>
</evidence>
<keyword evidence="2" id="KW-0949">S-adenosyl-L-methionine</keyword>
<gene>
    <name evidence="5" type="ORF">H9843_02380</name>
</gene>
<comment type="caution">
    <text evidence="5">The sequence shown here is derived from an EMBL/GenBank/DDBJ whole genome shotgun (WGS) entry which is preliminary data.</text>
</comment>
<feature type="binding site" evidence="1">
    <location>
        <position position="20"/>
    </location>
    <ligand>
        <name>Zn(2+)</name>
        <dbReference type="ChEBI" id="CHEBI:29105"/>
    </ligand>
</feature>
<dbReference type="PIRSF" id="PIRSF018249">
    <property type="entry name" value="MyrA_prd"/>
    <property type="match status" value="1"/>
</dbReference>
<keyword evidence="5" id="KW-0489">Methyltransferase</keyword>
<reference evidence="5" key="1">
    <citation type="journal article" date="2021" name="PeerJ">
        <title>Extensive microbial diversity within the chicken gut microbiome revealed by metagenomics and culture.</title>
        <authorList>
            <person name="Gilroy R."/>
            <person name="Ravi A."/>
            <person name="Getino M."/>
            <person name="Pursley I."/>
            <person name="Horton D.L."/>
            <person name="Alikhan N.F."/>
            <person name="Baker D."/>
            <person name="Gharbi K."/>
            <person name="Hall N."/>
            <person name="Watson M."/>
            <person name="Adriaenssens E.M."/>
            <person name="Foster-Nyarko E."/>
            <person name="Jarju S."/>
            <person name="Secka A."/>
            <person name="Antonio M."/>
            <person name="Oren A."/>
            <person name="Chaudhuri R.R."/>
            <person name="La Ragione R."/>
            <person name="Hildebrand F."/>
            <person name="Pallen M.J."/>
        </authorList>
    </citation>
    <scope>NUCLEOTIDE SEQUENCE</scope>
    <source>
        <strain evidence="5">876</strain>
    </source>
</reference>
<dbReference type="Proteomes" id="UP000824180">
    <property type="component" value="Unassembled WGS sequence"/>
</dbReference>
<dbReference type="Pfam" id="PF21302">
    <property type="entry name" value="Zn_ribbon_RlmA"/>
    <property type="match status" value="1"/>
</dbReference>
<evidence type="ECO:0000256" key="1">
    <source>
        <dbReference type="PIRSR" id="PIRSR018249-1"/>
    </source>
</evidence>
<dbReference type="Pfam" id="PF13847">
    <property type="entry name" value="Methyltransf_31"/>
    <property type="match status" value="1"/>
</dbReference>
<organism evidence="5 6">
    <name type="scientific">Candidatus Limosilactobacillus merdavium</name>
    <dbReference type="NCBI Taxonomy" id="2838651"/>
    <lineage>
        <taxon>Bacteria</taxon>
        <taxon>Bacillati</taxon>
        <taxon>Bacillota</taxon>
        <taxon>Bacilli</taxon>
        <taxon>Lactobacillales</taxon>
        <taxon>Lactobacillaceae</taxon>
        <taxon>Limosilactobacillus</taxon>
    </lineage>
</organism>
<feature type="binding site" evidence="2">
    <location>
        <position position="79"/>
    </location>
    <ligand>
        <name>S-adenosyl-L-methionine</name>
        <dbReference type="ChEBI" id="CHEBI:59789"/>
    </ligand>
</feature>
<keyword evidence="1" id="KW-0862">Zinc</keyword>
<dbReference type="CDD" id="cd02440">
    <property type="entry name" value="AdoMet_MTases"/>
    <property type="match status" value="1"/>
</dbReference>
<dbReference type="EMBL" id="JAHLFK010000021">
    <property type="protein sequence ID" value="MBU3829739.1"/>
    <property type="molecule type" value="Genomic_DNA"/>
</dbReference>
<dbReference type="InterPro" id="IPR029063">
    <property type="entry name" value="SAM-dependent_MTases_sf"/>
</dbReference>
<dbReference type="InterPro" id="IPR048647">
    <property type="entry name" value="RlmA_N"/>
</dbReference>
<dbReference type="GO" id="GO:0032259">
    <property type="term" value="P:methylation"/>
    <property type="evidence" value="ECO:0007669"/>
    <property type="project" value="UniProtKB-KW"/>
</dbReference>
<feature type="binding site" evidence="1">
    <location>
        <position position="41"/>
    </location>
    <ligand>
        <name>Zn(2+)</name>
        <dbReference type="ChEBI" id="CHEBI:29105"/>
    </ligand>
</feature>
<feature type="binding site" evidence="1">
    <location>
        <position position="37"/>
    </location>
    <ligand>
        <name>Zn(2+)</name>
        <dbReference type="ChEBI" id="CHEBI:29105"/>
    </ligand>
</feature>
<accession>A0A9E2KUS4</accession>
<keyword evidence="1" id="KW-0479">Metal-binding</keyword>
<feature type="binding site" evidence="1">
    <location>
        <position position="23"/>
    </location>
    <ligand>
        <name>Zn(2+)</name>
        <dbReference type="ChEBI" id="CHEBI:29105"/>
    </ligand>
</feature>
<evidence type="ECO:0000313" key="6">
    <source>
        <dbReference type="Proteomes" id="UP000824180"/>
    </source>
</evidence>
<dbReference type="InterPro" id="IPR016718">
    <property type="entry name" value="rRNA_m1G-MeTrfase_A_prd"/>
</dbReference>
<sequence>MKKIERAENLVQDHLELFRCPVCQQPYERLEGHSLICEQGHTIDFNRHGYLHFLNTQGTTEYDRSMFLSRRKMLTAGLFKPIIEKANTVISDNPQTILDVGTGEGTPLKQLADLRNQKDFYIGFDISKPGITLATQLDFSGFFCIADLRQLPFADHSVDTILELFSPSDYQEFNRVLKENGTLIKVIPNSDYLLELRHLLYANQDQHYHYDNSKVLDLFKRHYPTVKIMPIRYQFPLSPELVGDMVKMTPMSWGKNARQLSEEELAKLTSITVDVSLLVAKKSAK</sequence>
<dbReference type="SUPFAM" id="SSF53335">
    <property type="entry name" value="S-adenosyl-L-methionine-dependent methyltransferases"/>
    <property type="match status" value="1"/>
</dbReference>
<reference evidence="5" key="2">
    <citation type="submission" date="2021-04" db="EMBL/GenBank/DDBJ databases">
        <authorList>
            <person name="Gilroy R."/>
        </authorList>
    </citation>
    <scope>NUCLEOTIDE SEQUENCE</scope>
    <source>
        <strain evidence="5">876</strain>
    </source>
</reference>
<feature type="domain" description="Methyltransferase" evidence="3">
    <location>
        <begin position="95"/>
        <end position="189"/>
    </location>
</feature>